<dbReference type="GO" id="GO:0006998">
    <property type="term" value="P:nuclear envelope organization"/>
    <property type="evidence" value="ECO:0007669"/>
    <property type="project" value="TreeGrafter"/>
</dbReference>
<organism evidence="3 4">
    <name type="scientific">Plectus sambesii</name>
    <dbReference type="NCBI Taxonomy" id="2011161"/>
    <lineage>
        <taxon>Eukaryota</taxon>
        <taxon>Metazoa</taxon>
        <taxon>Ecdysozoa</taxon>
        <taxon>Nematoda</taxon>
        <taxon>Chromadorea</taxon>
        <taxon>Plectida</taxon>
        <taxon>Plectina</taxon>
        <taxon>Plectoidea</taxon>
        <taxon>Plectidae</taxon>
        <taxon>Plectus</taxon>
    </lineage>
</organism>
<evidence type="ECO:0000313" key="4">
    <source>
        <dbReference type="WBParaSite" id="PSAMB.scaffold399size53047.g5562.t1"/>
    </source>
</evidence>
<dbReference type="Proteomes" id="UP000887566">
    <property type="component" value="Unplaced"/>
</dbReference>
<dbReference type="GO" id="GO:0090435">
    <property type="term" value="P:protein localization to nuclear envelope"/>
    <property type="evidence" value="ECO:0007669"/>
    <property type="project" value="TreeGrafter"/>
</dbReference>
<feature type="domain" description="LTD" evidence="2">
    <location>
        <begin position="82"/>
        <end position="212"/>
    </location>
</feature>
<accession>A0A914WF80</accession>
<dbReference type="WBParaSite" id="PSAMB.scaffold399size53047.g5562.t1">
    <property type="protein sequence ID" value="PSAMB.scaffold399size53047.g5562.t1"/>
    <property type="gene ID" value="PSAMB.scaffold399size53047.g5562"/>
</dbReference>
<dbReference type="Gene3D" id="2.60.40.1260">
    <property type="entry name" value="Lamin Tail domain"/>
    <property type="match status" value="1"/>
</dbReference>
<sequence length="214" mass="23953">MIVALDVIAVSLTLLVIITLLHLLLKLTVWAYSPSKGGSLSPSPLHHVTVRSVDCATREESSIASDQQSTVEEFSEPCRQGSRYTYERVTNGKIKITTCDPLGRFIAVQNTSRLHSIDIGEWQLCRKINQSVEIVFIFPHSHVLRALEVCRVYTRDSKEDMAENDLLCERNSWDSGHTIETSLIRPDGMTMAMFLETSESSVRVDAPLDSTTID</sequence>
<protein>
    <submittedName>
        <fullName evidence="4">LTD domain-containing protein</fullName>
    </submittedName>
</protein>
<dbReference type="GO" id="GO:0005652">
    <property type="term" value="C:nuclear lamina"/>
    <property type="evidence" value="ECO:0007669"/>
    <property type="project" value="TreeGrafter"/>
</dbReference>
<dbReference type="GO" id="GO:0005200">
    <property type="term" value="F:structural constituent of cytoskeleton"/>
    <property type="evidence" value="ECO:0007669"/>
    <property type="project" value="TreeGrafter"/>
</dbReference>
<dbReference type="InterPro" id="IPR001322">
    <property type="entry name" value="Lamin_tail_dom"/>
</dbReference>
<keyword evidence="3" id="KW-1185">Reference proteome</keyword>
<dbReference type="SUPFAM" id="SSF74853">
    <property type="entry name" value="Lamin A/C globular tail domain"/>
    <property type="match status" value="1"/>
</dbReference>
<dbReference type="PANTHER" id="PTHR45721">
    <property type="entry name" value="LAMIN DM0-RELATED"/>
    <property type="match status" value="1"/>
</dbReference>
<dbReference type="GO" id="GO:0007097">
    <property type="term" value="P:nuclear migration"/>
    <property type="evidence" value="ECO:0007669"/>
    <property type="project" value="TreeGrafter"/>
</dbReference>
<proteinExistence type="predicted"/>
<dbReference type="GO" id="GO:0051664">
    <property type="term" value="P:nuclear pore localization"/>
    <property type="evidence" value="ECO:0007669"/>
    <property type="project" value="TreeGrafter"/>
</dbReference>
<dbReference type="Pfam" id="PF00932">
    <property type="entry name" value="LTD"/>
    <property type="match status" value="1"/>
</dbReference>
<name>A0A914WF80_9BILA</name>
<dbReference type="PANTHER" id="PTHR45721:SF12">
    <property type="entry name" value="INTERMEDIATE FILAMENT PROTEIN IFA-1"/>
    <property type="match status" value="1"/>
</dbReference>
<evidence type="ECO:0000256" key="1">
    <source>
        <dbReference type="ARBA" id="ARBA00023054"/>
    </source>
</evidence>
<reference evidence="4" key="1">
    <citation type="submission" date="2022-11" db="UniProtKB">
        <authorList>
            <consortium name="WormBaseParasite"/>
        </authorList>
    </citation>
    <scope>IDENTIFICATION</scope>
</reference>
<keyword evidence="1" id="KW-0175">Coiled coil</keyword>
<evidence type="ECO:0000313" key="3">
    <source>
        <dbReference type="Proteomes" id="UP000887566"/>
    </source>
</evidence>
<dbReference type="InterPro" id="IPR036415">
    <property type="entry name" value="Lamin_tail_dom_sf"/>
</dbReference>
<dbReference type="PROSITE" id="PS51841">
    <property type="entry name" value="LTD"/>
    <property type="match status" value="1"/>
</dbReference>
<dbReference type="AlphaFoldDB" id="A0A914WF80"/>
<evidence type="ECO:0000259" key="2">
    <source>
        <dbReference type="PROSITE" id="PS51841"/>
    </source>
</evidence>
<dbReference type="GO" id="GO:0031507">
    <property type="term" value="P:heterochromatin formation"/>
    <property type="evidence" value="ECO:0007669"/>
    <property type="project" value="TreeGrafter"/>
</dbReference>